<sequence>MKMFSKVDVGGGLSDFWTYIREPRPHRWASWGVAIILPIVIFYGFSEHLVPYERPKPQIVYFENWSEQRSDAEIRADWVARAKETTRRNAEKRAEYQRLADMMGVEYDSTEADEVTRETLGEEAAAAAKQKPAPPPQSTLAERAARGAAQPADPQPAAKD</sequence>
<dbReference type="AlphaFoldDB" id="A0A2W5NAS9"/>
<keyword evidence="2" id="KW-0812">Transmembrane</keyword>
<organism evidence="3 4">
    <name type="scientific">Sphingopyxis macrogoltabida</name>
    <name type="common">Sphingomonas macrogoltabidus</name>
    <dbReference type="NCBI Taxonomy" id="33050"/>
    <lineage>
        <taxon>Bacteria</taxon>
        <taxon>Pseudomonadati</taxon>
        <taxon>Pseudomonadota</taxon>
        <taxon>Alphaproteobacteria</taxon>
        <taxon>Sphingomonadales</taxon>
        <taxon>Sphingomonadaceae</taxon>
        <taxon>Sphingopyxis</taxon>
    </lineage>
</organism>
<feature type="compositionally biased region" description="Low complexity" evidence="1">
    <location>
        <begin position="146"/>
        <end position="160"/>
    </location>
</feature>
<evidence type="ECO:0000256" key="1">
    <source>
        <dbReference type="SAM" id="MobiDB-lite"/>
    </source>
</evidence>
<keyword evidence="2" id="KW-0472">Membrane</keyword>
<reference evidence="3 4" key="1">
    <citation type="submission" date="2017-08" db="EMBL/GenBank/DDBJ databases">
        <title>Infants hospitalized years apart are colonized by the same room-sourced microbial strains.</title>
        <authorList>
            <person name="Brooks B."/>
            <person name="Olm M.R."/>
            <person name="Firek B.A."/>
            <person name="Baker R."/>
            <person name="Thomas B.C."/>
            <person name="Morowitz M.J."/>
            <person name="Banfield J.F."/>
        </authorList>
    </citation>
    <scope>NUCLEOTIDE SEQUENCE [LARGE SCALE GENOMIC DNA]</scope>
    <source>
        <strain evidence="3">S2_005_003_R2_47</strain>
    </source>
</reference>
<name>A0A2W5NAS9_SPHMC</name>
<evidence type="ECO:0000256" key="2">
    <source>
        <dbReference type="SAM" id="Phobius"/>
    </source>
</evidence>
<gene>
    <name evidence="3" type="ORF">DI569_04710</name>
</gene>
<dbReference type="Proteomes" id="UP000248597">
    <property type="component" value="Unassembled WGS sequence"/>
</dbReference>
<evidence type="ECO:0000313" key="4">
    <source>
        <dbReference type="Proteomes" id="UP000248597"/>
    </source>
</evidence>
<protein>
    <submittedName>
        <fullName evidence="3">Uncharacterized protein</fullName>
    </submittedName>
</protein>
<feature type="transmembrane region" description="Helical" evidence="2">
    <location>
        <begin position="28"/>
        <end position="46"/>
    </location>
</feature>
<proteinExistence type="predicted"/>
<feature type="region of interest" description="Disordered" evidence="1">
    <location>
        <begin position="107"/>
        <end position="160"/>
    </location>
</feature>
<dbReference type="EMBL" id="QFPJ01000007">
    <property type="protein sequence ID" value="PZQ23400.1"/>
    <property type="molecule type" value="Genomic_DNA"/>
</dbReference>
<accession>A0A2W5NAS9</accession>
<evidence type="ECO:0000313" key="3">
    <source>
        <dbReference type="EMBL" id="PZQ23400.1"/>
    </source>
</evidence>
<comment type="caution">
    <text evidence="3">The sequence shown here is derived from an EMBL/GenBank/DDBJ whole genome shotgun (WGS) entry which is preliminary data.</text>
</comment>
<keyword evidence="2" id="KW-1133">Transmembrane helix</keyword>